<dbReference type="GO" id="GO:0009372">
    <property type="term" value="P:quorum sensing"/>
    <property type="evidence" value="ECO:0007669"/>
    <property type="project" value="UniProtKB-KW"/>
</dbReference>
<keyword evidence="5" id="KW-0071">Autoinducer synthesis</keyword>
<keyword evidence="4" id="KW-0949">S-adenosyl-L-methionine</keyword>
<dbReference type="EMBL" id="UOFM01000386">
    <property type="protein sequence ID" value="VAW81209.1"/>
    <property type="molecule type" value="Genomic_DNA"/>
</dbReference>
<evidence type="ECO:0000256" key="6">
    <source>
        <dbReference type="ARBA" id="ARBA00048576"/>
    </source>
</evidence>
<keyword evidence="2" id="KW-0673">Quorum sensing</keyword>
<evidence type="ECO:0000256" key="2">
    <source>
        <dbReference type="ARBA" id="ARBA00022654"/>
    </source>
</evidence>
<sequence>MCKIRLGGGDAPRFGQSVLLDMFAFRHQVFYRRLGWEVHTRYELEYDEFDDMDPVYMVAESHSGEIEGCWRLLPTLGPYMLSDTFPQLLKGEPVPRDRHIWELSRFAVATREDAVEQQAPLNDVTMSMIREVYDFALSHDIHEYVTVTSVALERLLRRTGLPIRRFGDGKAQRVGKVLTVACHVDINDQFRNVVYPDSRSLNKAA</sequence>
<dbReference type="EC" id="2.3.1.184" evidence="1"/>
<dbReference type="AlphaFoldDB" id="A0A3B0Z4E5"/>
<gene>
    <name evidence="7" type="ORF">MNBD_GAMMA14-1361</name>
</gene>
<reference evidence="7" key="1">
    <citation type="submission" date="2018-06" db="EMBL/GenBank/DDBJ databases">
        <authorList>
            <person name="Zhirakovskaya E."/>
        </authorList>
    </citation>
    <scope>NUCLEOTIDE SEQUENCE</scope>
</reference>
<dbReference type="PRINTS" id="PR01549">
    <property type="entry name" value="AUTOINDCRSYN"/>
</dbReference>
<organism evidence="7">
    <name type="scientific">hydrothermal vent metagenome</name>
    <dbReference type="NCBI Taxonomy" id="652676"/>
    <lineage>
        <taxon>unclassified sequences</taxon>
        <taxon>metagenomes</taxon>
        <taxon>ecological metagenomes</taxon>
    </lineage>
</organism>
<dbReference type="GO" id="GO:0007165">
    <property type="term" value="P:signal transduction"/>
    <property type="evidence" value="ECO:0007669"/>
    <property type="project" value="TreeGrafter"/>
</dbReference>
<dbReference type="Gene3D" id="3.40.630.30">
    <property type="match status" value="1"/>
</dbReference>
<keyword evidence="3" id="KW-0808">Transferase</keyword>
<name>A0A3B0Z4E5_9ZZZZ</name>
<evidence type="ECO:0000256" key="1">
    <source>
        <dbReference type="ARBA" id="ARBA00012340"/>
    </source>
</evidence>
<dbReference type="PROSITE" id="PS51187">
    <property type="entry name" value="AUTOINDUCER_SYNTH_2"/>
    <property type="match status" value="1"/>
</dbReference>
<dbReference type="InterPro" id="IPR018311">
    <property type="entry name" value="Autoind_synth_CS"/>
</dbReference>
<dbReference type="InterPro" id="IPR001690">
    <property type="entry name" value="Autoind_synthase"/>
</dbReference>
<protein>
    <recommendedName>
        <fullName evidence="1">acyl-homoserine-lactone synthase</fullName>
        <ecNumber evidence="1">2.3.1.184</ecNumber>
    </recommendedName>
</protein>
<proteinExistence type="predicted"/>
<dbReference type="GO" id="GO:0061579">
    <property type="term" value="F:N-acyl homoserine lactone synthase activity"/>
    <property type="evidence" value="ECO:0007669"/>
    <property type="project" value="UniProtKB-EC"/>
</dbReference>
<dbReference type="InterPro" id="IPR016181">
    <property type="entry name" value="Acyl_CoA_acyltransferase"/>
</dbReference>
<evidence type="ECO:0000256" key="5">
    <source>
        <dbReference type="ARBA" id="ARBA00022929"/>
    </source>
</evidence>
<accession>A0A3B0Z4E5</accession>
<comment type="catalytic activity">
    <reaction evidence="6">
        <text>a fatty acyl-[ACP] + S-adenosyl-L-methionine = an N-acyl-L-homoserine lactone + S-methyl-5'-thioadenosine + holo-[ACP] + H(+)</text>
        <dbReference type="Rhea" id="RHEA:10096"/>
        <dbReference type="Rhea" id="RHEA-COMP:9685"/>
        <dbReference type="Rhea" id="RHEA-COMP:14125"/>
        <dbReference type="ChEBI" id="CHEBI:15378"/>
        <dbReference type="ChEBI" id="CHEBI:17509"/>
        <dbReference type="ChEBI" id="CHEBI:55474"/>
        <dbReference type="ChEBI" id="CHEBI:59789"/>
        <dbReference type="ChEBI" id="CHEBI:64479"/>
        <dbReference type="ChEBI" id="CHEBI:138651"/>
        <dbReference type="EC" id="2.3.1.184"/>
    </reaction>
</comment>
<dbReference type="Pfam" id="PF00765">
    <property type="entry name" value="Autoind_synth"/>
    <property type="match status" value="1"/>
</dbReference>
<dbReference type="PANTHER" id="PTHR39322:SF1">
    <property type="entry name" value="ISOVALERYL-HOMOSERINE LACTONE SYNTHASE"/>
    <property type="match status" value="1"/>
</dbReference>
<dbReference type="PROSITE" id="PS00949">
    <property type="entry name" value="AUTOINDUCER_SYNTH_1"/>
    <property type="match status" value="1"/>
</dbReference>
<dbReference type="SUPFAM" id="SSF55729">
    <property type="entry name" value="Acyl-CoA N-acyltransferases (Nat)"/>
    <property type="match status" value="1"/>
</dbReference>
<evidence type="ECO:0000256" key="4">
    <source>
        <dbReference type="ARBA" id="ARBA00022691"/>
    </source>
</evidence>
<evidence type="ECO:0000256" key="3">
    <source>
        <dbReference type="ARBA" id="ARBA00022679"/>
    </source>
</evidence>
<dbReference type="PANTHER" id="PTHR39322">
    <property type="entry name" value="ACYL-HOMOSERINE-LACTONE SYNTHASE"/>
    <property type="match status" value="1"/>
</dbReference>
<evidence type="ECO:0000313" key="7">
    <source>
        <dbReference type="EMBL" id="VAW81209.1"/>
    </source>
</evidence>